<dbReference type="PANTHER" id="PTHR42928">
    <property type="entry name" value="TRICARBOXYLATE-BINDING PROTEIN"/>
    <property type="match status" value="1"/>
</dbReference>
<dbReference type="Proteomes" id="UP000029833">
    <property type="component" value="Unassembled WGS sequence"/>
</dbReference>
<keyword evidence="2" id="KW-0732">Signal</keyword>
<dbReference type="InterPro" id="IPR042100">
    <property type="entry name" value="Bug_dom1"/>
</dbReference>
<comment type="caution">
    <text evidence="3">The sequence shown here is derived from an EMBL/GenBank/DDBJ whole genome shotgun (WGS) entry which is preliminary data.</text>
</comment>
<dbReference type="PIRSF" id="PIRSF017082">
    <property type="entry name" value="YflP"/>
    <property type="match status" value="1"/>
</dbReference>
<proteinExistence type="inferred from homology"/>
<dbReference type="PROSITE" id="PS51257">
    <property type="entry name" value="PROKAR_LIPOPROTEIN"/>
    <property type="match status" value="1"/>
</dbReference>
<dbReference type="Gene3D" id="3.40.190.150">
    <property type="entry name" value="Bordetella uptake gene, domain 1"/>
    <property type="match status" value="1"/>
</dbReference>
<name>A0A0A0B313_9CELL</name>
<dbReference type="SUPFAM" id="SSF53850">
    <property type="entry name" value="Periplasmic binding protein-like II"/>
    <property type="match status" value="1"/>
</dbReference>
<dbReference type="AlphaFoldDB" id="A0A0A0B313"/>
<dbReference type="OrthoDB" id="9780943at2"/>
<evidence type="ECO:0000313" key="4">
    <source>
        <dbReference type="Proteomes" id="UP000029833"/>
    </source>
</evidence>
<keyword evidence="4" id="KW-1185">Reference proteome</keyword>
<gene>
    <name evidence="3" type="ORF">Q760_02895</name>
</gene>
<dbReference type="Gene3D" id="3.40.190.10">
    <property type="entry name" value="Periplasmic binding protein-like II"/>
    <property type="match status" value="1"/>
</dbReference>
<organism evidence="3 4">
    <name type="scientific">Cellulomonas cellasea DSM 20118</name>
    <dbReference type="NCBI Taxonomy" id="1408250"/>
    <lineage>
        <taxon>Bacteria</taxon>
        <taxon>Bacillati</taxon>
        <taxon>Actinomycetota</taxon>
        <taxon>Actinomycetes</taxon>
        <taxon>Micrococcales</taxon>
        <taxon>Cellulomonadaceae</taxon>
        <taxon>Cellulomonas</taxon>
    </lineage>
</organism>
<dbReference type="EMBL" id="AXNT01000122">
    <property type="protein sequence ID" value="KGM01230.1"/>
    <property type="molecule type" value="Genomic_DNA"/>
</dbReference>
<evidence type="ECO:0008006" key="5">
    <source>
        <dbReference type="Google" id="ProtNLM"/>
    </source>
</evidence>
<comment type="similarity">
    <text evidence="1">Belongs to the UPF0065 (bug) family.</text>
</comment>
<accession>A0A0A0B313</accession>
<dbReference type="InterPro" id="IPR005064">
    <property type="entry name" value="BUG"/>
</dbReference>
<dbReference type="CDD" id="cd07012">
    <property type="entry name" value="PBP2_Bug_TTT"/>
    <property type="match status" value="1"/>
</dbReference>
<evidence type="ECO:0000313" key="3">
    <source>
        <dbReference type="EMBL" id="KGM01230.1"/>
    </source>
</evidence>
<evidence type="ECO:0000256" key="2">
    <source>
        <dbReference type="SAM" id="SignalP"/>
    </source>
</evidence>
<reference evidence="3 4" key="1">
    <citation type="submission" date="2013-10" db="EMBL/GenBank/DDBJ databases">
        <authorList>
            <person name="Wang G."/>
            <person name="Zhuang W."/>
        </authorList>
    </citation>
    <scope>NUCLEOTIDE SEQUENCE [LARGE SCALE GENOMIC DNA]</scope>
    <source>
        <strain evidence="3 4">DSM 20118</strain>
    </source>
</reference>
<dbReference type="PANTHER" id="PTHR42928:SF3">
    <property type="entry name" value="UPF0065 PROTEIN YFLP"/>
    <property type="match status" value="1"/>
</dbReference>
<protein>
    <recommendedName>
        <fullName evidence="5">C4-dicarboxylate ABC transporter substrate-binding protein</fullName>
    </recommendedName>
</protein>
<dbReference type="RefSeq" id="WP_034633150.1">
    <property type="nucleotide sequence ID" value="NZ_AXNT01000122.1"/>
</dbReference>
<evidence type="ECO:0000256" key="1">
    <source>
        <dbReference type="ARBA" id="ARBA00006987"/>
    </source>
</evidence>
<feature type="chain" id="PRO_5038718822" description="C4-dicarboxylate ABC transporter substrate-binding protein" evidence="2">
    <location>
        <begin position="27"/>
        <end position="351"/>
    </location>
</feature>
<dbReference type="STRING" id="1408250.Q760_02895"/>
<dbReference type="Pfam" id="PF03401">
    <property type="entry name" value="TctC"/>
    <property type="match status" value="1"/>
</dbReference>
<feature type="signal peptide" evidence="2">
    <location>
        <begin position="1"/>
        <end position="26"/>
    </location>
</feature>
<sequence>MRSITRARTRLVLGSAVLALASALTACSPDASTREPAGRGGAQPAPVAETTAAGDALAIMVPSERGTGWDATGQALVDVLTAEGVENGVDIVHYRGADGTVGLTQLVGQADPDSLLVVGDVLVGAVELTDAAATLEDVTPLARLTDEPLAVVVTADSPYTTVSDLLDDVVANGPAVAIAGGPAGSADHVLAARMLLAAGVPAADVASRLRYVPQSGAGESFDPLFDGSVRAAVADVSEHADLLASGSLRALAVSGAERSPALPDVPTLTEQGVDVVVTGWRGVAAAGTLEQARVDELVALLTTAHGSAAWTAALDEHGWSDAFLTGPELDAFVAGEVAAVRQTLLDVGLAS</sequence>